<sequence length="183" mass="21351">MVNFVQMATPEKFYEASERIGQKNRIFDLTEVKEWEGKECENIEDNVLRKRSLFMQTILLEEEHHSFIEKYIVDKNFIMDHVERRARLNKLFVDGKYKYFSENIEFLILKIEKKNKKFILGLPPLEGGGGGIVDKNLSWIMSEIKEILSSIIIISPQPIRRGGVAPIYLGCPHQLLHLINPSF</sequence>
<dbReference type="Proteomes" id="UP000580250">
    <property type="component" value="Unassembled WGS sequence"/>
</dbReference>
<dbReference type="AlphaFoldDB" id="A0A6V7UTY4"/>
<reference evidence="1 2" key="1">
    <citation type="submission" date="2020-08" db="EMBL/GenBank/DDBJ databases">
        <authorList>
            <person name="Koutsovoulos G."/>
            <person name="Danchin GJ E."/>
        </authorList>
    </citation>
    <scope>NUCLEOTIDE SEQUENCE [LARGE SCALE GENOMIC DNA]</scope>
</reference>
<accession>A0A6V7UTY4</accession>
<gene>
    <name evidence="1" type="ORF">MENT_LOCUS17258</name>
</gene>
<name>A0A6V7UTY4_MELEN</name>
<comment type="caution">
    <text evidence="1">The sequence shown here is derived from an EMBL/GenBank/DDBJ whole genome shotgun (WGS) entry which is preliminary data.</text>
</comment>
<evidence type="ECO:0000313" key="2">
    <source>
        <dbReference type="Proteomes" id="UP000580250"/>
    </source>
</evidence>
<dbReference type="EMBL" id="CAJEWN010000111">
    <property type="protein sequence ID" value="CAD2165568.1"/>
    <property type="molecule type" value="Genomic_DNA"/>
</dbReference>
<organism evidence="1 2">
    <name type="scientific">Meloidogyne enterolobii</name>
    <name type="common">Root-knot nematode worm</name>
    <name type="synonym">Meloidogyne mayaguensis</name>
    <dbReference type="NCBI Taxonomy" id="390850"/>
    <lineage>
        <taxon>Eukaryota</taxon>
        <taxon>Metazoa</taxon>
        <taxon>Ecdysozoa</taxon>
        <taxon>Nematoda</taxon>
        <taxon>Chromadorea</taxon>
        <taxon>Rhabditida</taxon>
        <taxon>Tylenchina</taxon>
        <taxon>Tylenchomorpha</taxon>
        <taxon>Tylenchoidea</taxon>
        <taxon>Meloidogynidae</taxon>
        <taxon>Meloidogyninae</taxon>
        <taxon>Meloidogyne</taxon>
    </lineage>
</organism>
<evidence type="ECO:0000313" key="1">
    <source>
        <dbReference type="EMBL" id="CAD2165568.1"/>
    </source>
</evidence>
<protein>
    <submittedName>
        <fullName evidence="1">Uncharacterized protein</fullName>
    </submittedName>
</protein>
<proteinExistence type="predicted"/>